<protein>
    <submittedName>
        <fullName evidence="2">Uncharacterized protein</fullName>
    </submittedName>
</protein>
<proteinExistence type="predicted"/>
<dbReference type="Proteomes" id="UP000001357">
    <property type="component" value="Unassembled WGS sequence"/>
</dbReference>
<evidence type="ECO:0000313" key="3">
    <source>
        <dbReference type="Proteomes" id="UP000001357"/>
    </source>
</evidence>
<dbReference type="InParanoid" id="A9UZ14"/>
<reference evidence="2 3" key="1">
    <citation type="journal article" date="2008" name="Nature">
        <title>The genome of the choanoflagellate Monosiga brevicollis and the origin of metazoans.</title>
        <authorList>
            <consortium name="JGI Sequencing"/>
            <person name="King N."/>
            <person name="Westbrook M.J."/>
            <person name="Young S.L."/>
            <person name="Kuo A."/>
            <person name="Abedin M."/>
            <person name="Chapman J."/>
            <person name="Fairclough S."/>
            <person name="Hellsten U."/>
            <person name="Isogai Y."/>
            <person name="Letunic I."/>
            <person name="Marr M."/>
            <person name="Pincus D."/>
            <person name="Putnam N."/>
            <person name="Rokas A."/>
            <person name="Wright K.J."/>
            <person name="Zuzow R."/>
            <person name="Dirks W."/>
            <person name="Good M."/>
            <person name="Goodstein D."/>
            <person name="Lemons D."/>
            <person name="Li W."/>
            <person name="Lyons J.B."/>
            <person name="Morris A."/>
            <person name="Nichols S."/>
            <person name="Richter D.J."/>
            <person name="Salamov A."/>
            <person name="Bork P."/>
            <person name="Lim W.A."/>
            <person name="Manning G."/>
            <person name="Miller W.T."/>
            <person name="McGinnis W."/>
            <person name="Shapiro H."/>
            <person name="Tjian R."/>
            <person name="Grigoriev I.V."/>
            <person name="Rokhsar D."/>
        </authorList>
    </citation>
    <scope>NUCLEOTIDE SEQUENCE [LARGE SCALE GENOMIC DNA]</scope>
    <source>
        <strain evidence="3">MX1 / ATCC 50154</strain>
    </source>
</reference>
<sequence>MEFDQWRRLLANAVFSPARPGPEPIVRYKCELPCLSAGMHHHRADLVPPSAVITAHGGTEGFLYACLTTPHNAALWQPLSGDSRPPVYSNRGHYHLGSQTLLMQPLGDPSRASERLTSGLPKPLTQTAVIARTPHALILLHMGLRDGMQANTTPCLDSPPVKLPVTESKPRLSSATVSPPPAASMARRAGAQQESLPPIAAASADGEADRQASGTTSPLPAVVEEGVEQDDGPVLPDVGAMDLEPRVANKRQGSGQVRAVEAGGGSVLPLVLVQTLQPTIEAGKAPGYARPEAEKHVRRARKVPPPGLAEPLVTSEPFARPYRARLDGERVRLPSRTEMIHRVLHAQDSPRVSNSRSLYHYDPLRHTIGSIRDLNQPRDRYAPRWR</sequence>
<organism evidence="2 3">
    <name type="scientific">Monosiga brevicollis</name>
    <name type="common">Choanoflagellate</name>
    <dbReference type="NCBI Taxonomy" id="81824"/>
    <lineage>
        <taxon>Eukaryota</taxon>
        <taxon>Choanoflagellata</taxon>
        <taxon>Craspedida</taxon>
        <taxon>Salpingoecidae</taxon>
        <taxon>Monosiga</taxon>
    </lineage>
</organism>
<evidence type="ECO:0000256" key="1">
    <source>
        <dbReference type="SAM" id="MobiDB-lite"/>
    </source>
</evidence>
<name>A9UZ14_MONBE</name>
<evidence type="ECO:0000313" key="2">
    <source>
        <dbReference type="EMBL" id="EDQ89705.1"/>
    </source>
</evidence>
<dbReference type="OMA" id="RASTHKN"/>
<keyword evidence="3" id="KW-1185">Reference proteome</keyword>
<feature type="compositionally biased region" description="Low complexity" evidence="1">
    <location>
        <begin position="173"/>
        <end position="191"/>
    </location>
</feature>
<dbReference type="RefSeq" id="XP_001745734.1">
    <property type="nucleotide sequence ID" value="XM_001745682.1"/>
</dbReference>
<dbReference type="AlphaFoldDB" id="A9UZ14"/>
<accession>A9UZ14</accession>
<gene>
    <name evidence="2" type="ORF">MONBRDRAFT_25308</name>
</gene>
<dbReference type="EMBL" id="CH991550">
    <property type="protein sequence ID" value="EDQ89705.1"/>
    <property type="molecule type" value="Genomic_DNA"/>
</dbReference>
<dbReference type="GeneID" id="5890979"/>
<feature type="region of interest" description="Disordered" evidence="1">
    <location>
        <begin position="153"/>
        <end position="233"/>
    </location>
</feature>
<dbReference type="KEGG" id="mbr:MONBRDRAFT_25308"/>